<accession>A0A0K2V3U5</accession>
<dbReference type="EMBL" id="HACA01027436">
    <property type="protein sequence ID" value="CDW44797.1"/>
    <property type="molecule type" value="Transcribed_RNA"/>
</dbReference>
<dbReference type="AlphaFoldDB" id="A0A0K2V3U5"/>
<name>A0A0K2V3U5_LEPSM</name>
<proteinExistence type="predicted"/>
<reference evidence="1" key="1">
    <citation type="submission" date="2014-05" db="EMBL/GenBank/DDBJ databases">
        <authorList>
            <person name="Chronopoulou M."/>
        </authorList>
    </citation>
    <scope>NUCLEOTIDE SEQUENCE</scope>
    <source>
        <tissue evidence="1">Whole organism</tissue>
    </source>
</reference>
<protein>
    <submittedName>
        <fullName evidence="1">Uncharacterized protein</fullName>
    </submittedName>
</protein>
<evidence type="ECO:0000313" key="1">
    <source>
        <dbReference type="EMBL" id="CDW44797.1"/>
    </source>
</evidence>
<sequence>MFFDKRGFESPRYRYDKLGMSFLQ</sequence>
<organism evidence="1">
    <name type="scientific">Lepeophtheirus salmonis</name>
    <name type="common">Salmon louse</name>
    <name type="synonym">Caligus salmonis</name>
    <dbReference type="NCBI Taxonomy" id="72036"/>
    <lineage>
        <taxon>Eukaryota</taxon>
        <taxon>Metazoa</taxon>
        <taxon>Ecdysozoa</taxon>
        <taxon>Arthropoda</taxon>
        <taxon>Crustacea</taxon>
        <taxon>Multicrustacea</taxon>
        <taxon>Hexanauplia</taxon>
        <taxon>Copepoda</taxon>
        <taxon>Siphonostomatoida</taxon>
        <taxon>Caligidae</taxon>
        <taxon>Lepeophtheirus</taxon>
    </lineage>
</organism>